<keyword evidence="3" id="KW-1185">Reference proteome</keyword>
<reference evidence="2 3" key="1">
    <citation type="submission" date="2021-02" db="EMBL/GenBank/DDBJ databases">
        <title>Activity-based single-cell genomes from oceanic crustal fluid captures similar information to metagenomic and metatranscriptomic surveys with orders of magnitude less sampling.</title>
        <authorList>
            <person name="D'Angelo T.S."/>
            <person name="Orcutt B.N."/>
        </authorList>
    </citation>
    <scope>NUCLEOTIDE SEQUENCE [LARGE SCALE GENOMIC DNA]</scope>
    <source>
        <strain evidence="2">AH-315-G07</strain>
    </source>
</reference>
<evidence type="ECO:0000313" key="3">
    <source>
        <dbReference type="Proteomes" id="UP000722121"/>
    </source>
</evidence>
<gene>
    <name evidence="2" type="ORF">JYU14_02790</name>
</gene>
<feature type="region of interest" description="Disordered" evidence="1">
    <location>
        <begin position="101"/>
        <end position="122"/>
    </location>
</feature>
<proteinExistence type="predicted"/>
<comment type="caution">
    <text evidence="2">The sequence shown here is derived from an EMBL/GenBank/DDBJ whole genome shotgun (WGS) entry which is preliminary data.</text>
</comment>
<protein>
    <submittedName>
        <fullName evidence="2">Uncharacterized protein</fullName>
    </submittedName>
</protein>
<organism evidence="2 3">
    <name type="scientific">Simkania negevensis</name>
    <dbReference type="NCBI Taxonomy" id="83561"/>
    <lineage>
        <taxon>Bacteria</taxon>
        <taxon>Pseudomonadati</taxon>
        <taxon>Chlamydiota</taxon>
        <taxon>Chlamydiia</taxon>
        <taxon>Parachlamydiales</taxon>
        <taxon>Simkaniaceae</taxon>
        <taxon>Simkania</taxon>
    </lineage>
</organism>
<sequence>MNIEKAFSDFDPTHAGVDYTKNATEAKEKWSHSITYEKVGETLYLSQQSLIEFLKRTNSLTPLEESKALTDERQALLKERLSAVLSANPSTKAKKISEVGSPILSGASSPRPPTKAARLKEERKERVLSSAAKRRIIDLLTDREGEQLTGEERISIERDFNSIHNEMERELQQTTKQDRITFLSYVDQKLQNAKPAERMELLKQLVKGFPEEKKRLDKTARVLKEAAGQANLRRADAAARRYYMEIYQKAQEEVLSSTVLSTRELISAEKRYTEDIILKEISKKDNYYSYNEETDEETVYRRDQLSSEQTKYLDKELNRRLRDTPPPELLNLFLNELNRTVKQQQKEQLTTAVRPLETGTLNSVYQIRRGEEVSGYAKNIPERDAQRMVEISTVGSLGQFLHGANIVQTYRRTSTQQAEQAPKDLPPAPKIPVHMATAAPIEGLRINPKEHNVDWTSSATQHTALAALSFQFLDGHKKNMGIDQEDNLVLFDTDQTLLEQNDYITCNGKCNPPLGQLYLQGEELSIDREILDEHLAQLGEAIDSQIPVRARDFPKKGAPTVTFSEKDSEIVTSVVESHFGQDLRFLLHGKDNEIHYDNSLPRLRIKFFRITRNAQFQQDKIWSDLKNKGLSEEQIAILKANPMLLHPPECSIAQLQALRERRARLEGFLVIKDTLESEQSTEEKRKVLVQHLDSMPIQSSQKTILLYQLRSEIPKQIERAIKSASKTLQGPIKWNQLACAAYPTLASMHEWAKRASPASPINQTLSWKNAEAFEGALATEIENYEIFEDEYEEE</sequence>
<evidence type="ECO:0000256" key="1">
    <source>
        <dbReference type="SAM" id="MobiDB-lite"/>
    </source>
</evidence>
<dbReference type="EMBL" id="JAFITR010000047">
    <property type="protein sequence ID" value="MBN4066989.1"/>
    <property type="molecule type" value="Genomic_DNA"/>
</dbReference>
<evidence type="ECO:0000313" key="2">
    <source>
        <dbReference type="EMBL" id="MBN4066989.1"/>
    </source>
</evidence>
<name>A0ABS3AU02_9BACT</name>
<accession>A0ABS3AU02</accession>
<dbReference type="Proteomes" id="UP000722121">
    <property type="component" value="Unassembled WGS sequence"/>
</dbReference>